<dbReference type="Pfam" id="PF14103">
    <property type="entry name" value="DUF4276"/>
    <property type="match status" value="1"/>
</dbReference>
<reference evidence="2" key="1">
    <citation type="submission" date="2012-11" db="EMBL/GenBank/DDBJ databases">
        <authorList>
            <person name="Lucero-Rivera Y.E."/>
            <person name="Tovar-Ramirez D."/>
        </authorList>
    </citation>
    <scope>NUCLEOTIDE SEQUENCE [LARGE SCALE GENOMIC DNA]</scope>
    <source>
        <strain evidence="2">Araruama</strain>
    </source>
</reference>
<protein>
    <recommendedName>
        <fullName evidence="3">DUF4276 family protein</fullName>
    </recommendedName>
</protein>
<proteinExistence type="predicted"/>
<dbReference type="EMBL" id="ATBP01000921">
    <property type="protein sequence ID" value="ETR68532.1"/>
    <property type="molecule type" value="Genomic_DNA"/>
</dbReference>
<evidence type="ECO:0008006" key="3">
    <source>
        <dbReference type="Google" id="ProtNLM"/>
    </source>
</evidence>
<dbReference type="InterPro" id="IPR025455">
    <property type="entry name" value="DUF4276"/>
</dbReference>
<comment type="caution">
    <text evidence="1">The sequence shown here is derived from an EMBL/GenBank/DDBJ whole genome shotgun (WGS) entry which is preliminary data.</text>
</comment>
<accession>A0A1V1P0Y5</accession>
<name>A0A1V1P0Y5_9BACT</name>
<organism evidence="1 2">
    <name type="scientific">Candidatus Magnetoglobus multicellularis str. Araruama</name>
    <dbReference type="NCBI Taxonomy" id="890399"/>
    <lineage>
        <taxon>Bacteria</taxon>
        <taxon>Pseudomonadati</taxon>
        <taxon>Thermodesulfobacteriota</taxon>
        <taxon>Desulfobacteria</taxon>
        <taxon>Desulfobacterales</taxon>
        <taxon>Desulfobacteraceae</taxon>
        <taxon>Candidatus Magnetoglobus</taxon>
    </lineage>
</organism>
<gene>
    <name evidence="1" type="ORF">OMM_04512</name>
</gene>
<sequence length="206" mass="23533">MVETRIYVEGGGDQARLKTKCRAGFRLFFEKTLSRNMPKIIACGSRKEAYDRFCTAIKEYENTFCVLLVDSEGPIRDNAKRWTYLKERKEDCWDKPDNADENNVHFMVQCMESWFLADKECLANFYGQGFISNALPNNPNIEKISKSDIFNSLKNATRNTKSKGKYGKGSHSFDILSLIDPVKVCNASTHADIFITLLKDKLDVNS</sequence>
<dbReference type="Proteomes" id="UP000189670">
    <property type="component" value="Unassembled WGS sequence"/>
</dbReference>
<dbReference type="AlphaFoldDB" id="A0A1V1P0Y5"/>
<evidence type="ECO:0000313" key="1">
    <source>
        <dbReference type="EMBL" id="ETR68532.1"/>
    </source>
</evidence>
<evidence type="ECO:0000313" key="2">
    <source>
        <dbReference type="Proteomes" id="UP000189670"/>
    </source>
</evidence>